<dbReference type="SUPFAM" id="SSF48179">
    <property type="entry name" value="6-phosphogluconate dehydrogenase C-terminal domain-like"/>
    <property type="match status" value="1"/>
</dbReference>
<organism evidence="7 8">
    <name type="scientific">Monosporascus cannonballus</name>
    <dbReference type="NCBI Taxonomy" id="155416"/>
    <lineage>
        <taxon>Eukaryota</taxon>
        <taxon>Fungi</taxon>
        <taxon>Dikarya</taxon>
        <taxon>Ascomycota</taxon>
        <taxon>Pezizomycotina</taxon>
        <taxon>Sordariomycetes</taxon>
        <taxon>Xylariomycetidae</taxon>
        <taxon>Xylariales</taxon>
        <taxon>Xylariales incertae sedis</taxon>
        <taxon>Monosporascus</taxon>
    </lineage>
</organism>
<comment type="caution">
    <text evidence="7">The sequence shown here is derived from an EMBL/GenBank/DDBJ whole genome shotgun (WGS) entry which is preliminary data.</text>
</comment>
<reference evidence="7 8" key="1">
    <citation type="submission" date="2018-06" db="EMBL/GenBank/DDBJ databases">
        <title>Complete Genomes of Monosporascus.</title>
        <authorList>
            <person name="Robinson A.J."/>
            <person name="Natvig D.O."/>
        </authorList>
    </citation>
    <scope>NUCLEOTIDE SEQUENCE [LARGE SCALE GENOMIC DNA]</scope>
    <source>
        <strain evidence="7 8">CBS 609.92</strain>
    </source>
</reference>
<comment type="similarity">
    <text evidence="1">Belongs to the ketopantoate reductase family.</text>
</comment>
<dbReference type="InterPro" id="IPR013332">
    <property type="entry name" value="KPR_N"/>
</dbReference>
<evidence type="ECO:0000313" key="7">
    <source>
        <dbReference type="EMBL" id="RYO78377.1"/>
    </source>
</evidence>
<keyword evidence="2" id="KW-0521">NADP</keyword>
<dbReference type="PANTHER" id="PTHR43765">
    <property type="entry name" value="2-DEHYDROPANTOATE 2-REDUCTASE-RELATED"/>
    <property type="match status" value="1"/>
</dbReference>
<dbReference type="EMBL" id="QJNS01000387">
    <property type="protein sequence ID" value="RYO78377.1"/>
    <property type="molecule type" value="Genomic_DNA"/>
</dbReference>
<proteinExistence type="inferred from homology"/>
<evidence type="ECO:0000313" key="8">
    <source>
        <dbReference type="Proteomes" id="UP000294003"/>
    </source>
</evidence>
<gene>
    <name evidence="7" type="ORF">DL762_008714</name>
</gene>
<feature type="domain" description="Ketopantoate reductase N-terminal" evidence="5">
    <location>
        <begin position="145"/>
        <end position="292"/>
    </location>
</feature>
<evidence type="ECO:0000259" key="5">
    <source>
        <dbReference type="Pfam" id="PF02558"/>
    </source>
</evidence>
<feature type="domain" description="Ketopantoate reductase C-terminal" evidence="6">
    <location>
        <begin position="333"/>
        <end position="460"/>
    </location>
</feature>
<keyword evidence="8" id="KW-1185">Reference proteome</keyword>
<sequence length="499" mass="55866">MRVSSVGRGATKHLSSVASTAQGLSSRPDGSHIDRPSDLLPTLQPQGNSTDKTTQSHPFYDPPPNSKLPPTATTPLYSNKGELNNLRPDLADSAAEEPPGPSNIRPVEGQPSALELSRQIYIVGFRNRARFIAHSLAPIPQIPPVRILAHHRSEASAKWLEEGKAIDLHDARGKLLSSHPIHCPEHVGPRFGAPGFSRWDGGFLDNIVVDTGIAALHPTLRALRHSIDNRTTICLIQEGLGVIEKLNEEIFDDPAVRPTYILGHMTHHLARHMGTSMALRHKGNNGQLLLSALPREEDHGLEVALRDHFIGILSTSEALHPVGLSWIKFLHRKLPGMIWSSLVDSISVILGCRYDQIVKDTHARRLWYALLDETLYIVSSLPEFKDKPNLLKYFTREEFRMHLKHRLDRQGPMYSEWISLIRRGDITPVNFINGYFVRRAQELGLDHRVNSLVVSMVKARHQARIRELDADIPFGSKPYMTDSDKLGGRINEDDSDFDL</sequence>
<dbReference type="InterPro" id="IPR013752">
    <property type="entry name" value="KPA_reductase"/>
</dbReference>
<dbReference type="Gene3D" id="1.10.1040.10">
    <property type="entry name" value="N-(1-d-carboxylethyl)-l-norvaline Dehydrogenase, domain 2"/>
    <property type="match status" value="1"/>
</dbReference>
<dbReference type="PANTHER" id="PTHR43765:SF2">
    <property type="entry name" value="2-DEHYDROPANTOATE 2-REDUCTASE"/>
    <property type="match status" value="1"/>
</dbReference>
<dbReference type="InterPro" id="IPR008927">
    <property type="entry name" value="6-PGluconate_DH-like_C_sf"/>
</dbReference>
<evidence type="ECO:0000259" key="6">
    <source>
        <dbReference type="Pfam" id="PF08546"/>
    </source>
</evidence>
<dbReference type="InterPro" id="IPR050838">
    <property type="entry name" value="Ketopantoate_reductase"/>
</dbReference>
<feature type="compositionally biased region" description="Polar residues" evidence="4">
    <location>
        <begin position="13"/>
        <end position="25"/>
    </location>
</feature>
<evidence type="ECO:0000256" key="3">
    <source>
        <dbReference type="ARBA" id="ARBA00023002"/>
    </source>
</evidence>
<evidence type="ECO:0008006" key="9">
    <source>
        <dbReference type="Google" id="ProtNLM"/>
    </source>
</evidence>
<dbReference type="Pfam" id="PF08546">
    <property type="entry name" value="ApbA_C"/>
    <property type="match status" value="1"/>
</dbReference>
<dbReference type="InterPro" id="IPR013328">
    <property type="entry name" value="6PGD_dom2"/>
</dbReference>
<keyword evidence="3" id="KW-0560">Oxidoreductase</keyword>
<dbReference type="Proteomes" id="UP000294003">
    <property type="component" value="Unassembled WGS sequence"/>
</dbReference>
<feature type="region of interest" description="Disordered" evidence="4">
    <location>
        <begin position="1"/>
        <end position="110"/>
    </location>
</feature>
<feature type="compositionally biased region" description="Polar residues" evidence="4">
    <location>
        <begin position="43"/>
        <end position="57"/>
    </location>
</feature>
<evidence type="ECO:0000256" key="2">
    <source>
        <dbReference type="ARBA" id="ARBA00022857"/>
    </source>
</evidence>
<evidence type="ECO:0000256" key="1">
    <source>
        <dbReference type="ARBA" id="ARBA00007870"/>
    </source>
</evidence>
<protein>
    <recommendedName>
        <fullName evidence="9">Ketopantoate reductase C-terminal domain-containing protein</fullName>
    </recommendedName>
</protein>
<name>A0ABY0GVD0_9PEZI</name>
<evidence type="ECO:0000256" key="4">
    <source>
        <dbReference type="SAM" id="MobiDB-lite"/>
    </source>
</evidence>
<accession>A0ABY0GVD0</accession>
<dbReference type="Pfam" id="PF02558">
    <property type="entry name" value="ApbA"/>
    <property type="match status" value="1"/>
</dbReference>